<dbReference type="GO" id="GO:0008854">
    <property type="term" value="F:exodeoxyribonuclease V activity"/>
    <property type="evidence" value="ECO:0007669"/>
    <property type="project" value="UniProtKB-EC"/>
</dbReference>
<organism evidence="1 2">
    <name type="scientific">Klebsiella pneumoniae</name>
    <dbReference type="NCBI Taxonomy" id="573"/>
    <lineage>
        <taxon>Bacteria</taxon>
        <taxon>Pseudomonadati</taxon>
        <taxon>Pseudomonadota</taxon>
        <taxon>Gammaproteobacteria</taxon>
        <taxon>Enterobacterales</taxon>
        <taxon>Enterobacteriaceae</taxon>
        <taxon>Klebsiella/Raoultella group</taxon>
        <taxon>Klebsiella</taxon>
        <taxon>Klebsiella pneumoniae complex</taxon>
    </lineage>
</organism>
<dbReference type="EC" id="3.1.11.5" evidence="1"/>
<name>A0A2X3KL67_KLEPN</name>
<protein>
    <submittedName>
        <fullName evidence="1">Exodeoxyribonuclease V subunit gamma</fullName>
        <ecNumber evidence="1">3.1.11.5</ecNumber>
    </submittedName>
</protein>
<evidence type="ECO:0000313" key="1">
    <source>
        <dbReference type="EMBL" id="SQC87169.1"/>
    </source>
</evidence>
<sequence>MSATRCSLLGQTGARLYLPVAGLERYEELELLSTSPPDNLLHNLQSDILELRNAAVAGQSRGIRHSRDKRRWRWMTAV</sequence>
<dbReference type="Proteomes" id="UP000250675">
    <property type="component" value="Unassembled WGS sequence"/>
</dbReference>
<keyword evidence="1" id="KW-0378">Hydrolase</keyword>
<proteinExistence type="predicted"/>
<dbReference type="AlphaFoldDB" id="A0A2X3KL67"/>
<reference evidence="1 2" key="1">
    <citation type="submission" date="2018-06" db="EMBL/GenBank/DDBJ databases">
        <authorList>
            <consortium name="Pathogen Informatics"/>
            <person name="Doyle S."/>
        </authorList>
    </citation>
    <scope>NUCLEOTIDE SEQUENCE [LARGE SCALE GENOMIC DNA]</scope>
    <source>
        <strain evidence="1 2">NCTC9645</strain>
    </source>
</reference>
<evidence type="ECO:0000313" key="2">
    <source>
        <dbReference type="Proteomes" id="UP000250675"/>
    </source>
</evidence>
<dbReference type="EMBL" id="UASO01000009">
    <property type="protein sequence ID" value="SQC87169.1"/>
    <property type="molecule type" value="Genomic_DNA"/>
</dbReference>
<gene>
    <name evidence="1" type="primary">recC_4</name>
    <name evidence="1" type="ORF">NCTC9645_05281</name>
</gene>
<accession>A0A2X3KL67</accession>